<dbReference type="InterPro" id="IPR000160">
    <property type="entry name" value="GGDEF_dom"/>
</dbReference>
<keyword evidence="9 12" id="KW-1133">Transmembrane helix</keyword>
<feature type="transmembrane region" description="Helical" evidence="12">
    <location>
        <begin position="20"/>
        <end position="41"/>
    </location>
</feature>
<dbReference type="InterPro" id="IPR000014">
    <property type="entry name" value="PAS"/>
</dbReference>
<dbReference type="InterPro" id="IPR001610">
    <property type="entry name" value="PAC"/>
</dbReference>
<evidence type="ECO:0000256" key="2">
    <source>
        <dbReference type="ARBA" id="ARBA00022475"/>
    </source>
</evidence>
<comment type="caution">
    <text evidence="17">The sequence shown here is derived from an EMBL/GenBank/DDBJ whole genome shotgun (WGS) entry which is preliminary data.</text>
</comment>
<keyword evidence="11 12" id="KW-0472">Membrane</keyword>
<dbReference type="PROSITE" id="PS50112">
    <property type="entry name" value="PAS"/>
    <property type="match status" value="1"/>
</dbReference>
<dbReference type="GO" id="GO:0043709">
    <property type="term" value="P:cell adhesion involved in single-species biofilm formation"/>
    <property type="evidence" value="ECO:0007669"/>
    <property type="project" value="TreeGrafter"/>
</dbReference>
<gene>
    <name evidence="17" type="ORF">H9895_03030</name>
</gene>
<evidence type="ECO:0000256" key="1">
    <source>
        <dbReference type="ARBA" id="ARBA00004651"/>
    </source>
</evidence>
<evidence type="ECO:0000313" key="17">
    <source>
        <dbReference type="EMBL" id="HIV74036.1"/>
    </source>
</evidence>
<evidence type="ECO:0000256" key="11">
    <source>
        <dbReference type="ARBA" id="ARBA00023136"/>
    </source>
</evidence>
<keyword evidence="7" id="KW-0418">Kinase</keyword>
<evidence type="ECO:0000256" key="6">
    <source>
        <dbReference type="ARBA" id="ARBA00022741"/>
    </source>
</evidence>
<dbReference type="GO" id="GO:0005886">
    <property type="term" value="C:plasma membrane"/>
    <property type="evidence" value="ECO:0007669"/>
    <property type="project" value="UniProtKB-SubCell"/>
</dbReference>
<keyword evidence="4 17" id="KW-0808">Transferase</keyword>
<organism evidence="17 18">
    <name type="scientific">Candidatus Pseudogracilibacillus intestinigallinarum</name>
    <dbReference type="NCBI Taxonomy" id="2838742"/>
    <lineage>
        <taxon>Bacteria</taxon>
        <taxon>Bacillati</taxon>
        <taxon>Bacillota</taxon>
        <taxon>Bacilli</taxon>
        <taxon>Bacillales</taxon>
        <taxon>Bacillaceae</taxon>
        <taxon>Pseudogracilibacillus</taxon>
    </lineage>
</organism>
<dbReference type="PROSITE" id="PS50885">
    <property type="entry name" value="HAMP"/>
    <property type="match status" value="1"/>
</dbReference>
<dbReference type="Pfam" id="PF02743">
    <property type="entry name" value="dCache_1"/>
    <property type="match status" value="1"/>
</dbReference>
<dbReference type="Gene3D" id="6.10.340.10">
    <property type="match status" value="1"/>
</dbReference>
<evidence type="ECO:0000256" key="5">
    <source>
        <dbReference type="ARBA" id="ARBA00022692"/>
    </source>
</evidence>
<dbReference type="SMART" id="SM00086">
    <property type="entry name" value="PAC"/>
    <property type="match status" value="1"/>
</dbReference>
<feature type="transmembrane region" description="Helical" evidence="12">
    <location>
        <begin position="277"/>
        <end position="300"/>
    </location>
</feature>
<dbReference type="SMART" id="SM00091">
    <property type="entry name" value="PAS"/>
    <property type="match status" value="1"/>
</dbReference>
<dbReference type="CDD" id="cd01949">
    <property type="entry name" value="GGDEF"/>
    <property type="match status" value="1"/>
</dbReference>
<dbReference type="EC" id="2.7.7.65" evidence="17"/>
<feature type="domain" description="PAC" evidence="14">
    <location>
        <begin position="433"/>
        <end position="485"/>
    </location>
</feature>
<dbReference type="InterPro" id="IPR013655">
    <property type="entry name" value="PAS_fold_3"/>
</dbReference>
<dbReference type="SUPFAM" id="SSF55073">
    <property type="entry name" value="Nucleotide cyclase"/>
    <property type="match status" value="1"/>
</dbReference>
<keyword evidence="8" id="KW-0067">ATP-binding</keyword>
<dbReference type="GO" id="GO:1902201">
    <property type="term" value="P:negative regulation of bacterial-type flagellum-dependent cell motility"/>
    <property type="evidence" value="ECO:0007669"/>
    <property type="project" value="TreeGrafter"/>
</dbReference>
<evidence type="ECO:0000259" key="15">
    <source>
        <dbReference type="PROSITE" id="PS50885"/>
    </source>
</evidence>
<dbReference type="GO" id="GO:0016301">
    <property type="term" value="F:kinase activity"/>
    <property type="evidence" value="ECO:0007669"/>
    <property type="project" value="UniProtKB-KW"/>
</dbReference>
<evidence type="ECO:0000313" key="18">
    <source>
        <dbReference type="Proteomes" id="UP000823937"/>
    </source>
</evidence>
<evidence type="ECO:0000259" key="13">
    <source>
        <dbReference type="PROSITE" id="PS50112"/>
    </source>
</evidence>
<dbReference type="SUPFAM" id="SSF103190">
    <property type="entry name" value="Sensory domain-like"/>
    <property type="match status" value="1"/>
</dbReference>
<dbReference type="InterPro" id="IPR033479">
    <property type="entry name" value="dCache_1"/>
</dbReference>
<evidence type="ECO:0000256" key="9">
    <source>
        <dbReference type="ARBA" id="ARBA00022989"/>
    </source>
</evidence>
<dbReference type="AlphaFoldDB" id="A0A9D1TJ32"/>
<dbReference type="NCBIfam" id="TIGR00254">
    <property type="entry name" value="GGDEF"/>
    <property type="match status" value="1"/>
</dbReference>
<dbReference type="CDD" id="cd12914">
    <property type="entry name" value="PDC1_DGC_like"/>
    <property type="match status" value="1"/>
</dbReference>
<keyword evidence="5 12" id="KW-0812">Transmembrane</keyword>
<feature type="domain" description="HAMP" evidence="15">
    <location>
        <begin position="302"/>
        <end position="356"/>
    </location>
</feature>
<dbReference type="SMART" id="SM00304">
    <property type="entry name" value="HAMP"/>
    <property type="match status" value="1"/>
</dbReference>
<proteinExistence type="predicted"/>
<dbReference type="NCBIfam" id="TIGR00229">
    <property type="entry name" value="sensory_box"/>
    <property type="match status" value="1"/>
</dbReference>
<comment type="subcellular location">
    <subcellularLocation>
        <location evidence="1">Cell membrane</location>
        <topology evidence="1">Multi-pass membrane protein</topology>
    </subcellularLocation>
</comment>
<feature type="domain" description="PAS" evidence="13">
    <location>
        <begin position="361"/>
        <end position="431"/>
    </location>
</feature>
<dbReference type="InterPro" id="IPR029787">
    <property type="entry name" value="Nucleotide_cyclase"/>
</dbReference>
<dbReference type="PROSITE" id="PS50113">
    <property type="entry name" value="PAC"/>
    <property type="match status" value="1"/>
</dbReference>
<dbReference type="EMBL" id="DXHX01000042">
    <property type="protein sequence ID" value="HIV74036.1"/>
    <property type="molecule type" value="Genomic_DNA"/>
</dbReference>
<name>A0A9D1TJ32_9BACI</name>
<dbReference type="Gene3D" id="3.30.450.20">
    <property type="entry name" value="PAS domain"/>
    <property type="match status" value="2"/>
</dbReference>
<dbReference type="PROSITE" id="PS50887">
    <property type="entry name" value="GGDEF"/>
    <property type="match status" value="1"/>
</dbReference>
<dbReference type="CDD" id="cd00130">
    <property type="entry name" value="PAS"/>
    <property type="match status" value="1"/>
</dbReference>
<dbReference type="FunFam" id="3.30.70.270:FF:000001">
    <property type="entry name" value="Diguanylate cyclase domain protein"/>
    <property type="match status" value="1"/>
</dbReference>
<dbReference type="CDD" id="cd06225">
    <property type="entry name" value="HAMP"/>
    <property type="match status" value="1"/>
</dbReference>
<keyword evidence="6" id="KW-0547">Nucleotide-binding</keyword>
<dbReference type="InterPro" id="IPR029151">
    <property type="entry name" value="Sensor-like_sf"/>
</dbReference>
<evidence type="ECO:0000256" key="4">
    <source>
        <dbReference type="ARBA" id="ARBA00022679"/>
    </source>
</evidence>
<dbReference type="InterPro" id="IPR035965">
    <property type="entry name" value="PAS-like_dom_sf"/>
</dbReference>
<keyword evidence="17" id="KW-0548">Nucleotidyltransferase</keyword>
<dbReference type="SMART" id="SM00267">
    <property type="entry name" value="GGDEF"/>
    <property type="match status" value="1"/>
</dbReference>
<dbReference type="Gene3D" id="3.30.70.270">
    <property type="match status" value="1"/>
</dbReference>
<keyword evidence="2" id="KW-1003">Cell membrane</keyword>
<dbReference type="GO" id="GO:0052621">
    <property type="term" value="F:diguanylate cyclase activity"/>
    <property type="evidence" value="ECO:0007669"/>
    <property type="project" value="UniProtKB-EC"/>
</dbReference>
<dbReference type="GO" id="GO:0000160">
    <property type="term" value="P:phosphorelay signal transduction system"/>
    <property type="evidence" value="ECO:0007669"/>
    <property type="project" value="UniProtKB-KW"/>
</dbReference>
<dbReference type="PANTHER" id="PTHR45138:SF9">
    <property type="entry name" value="DIGUANYLATE CYCLASE DGCM-RELATED"/>
    <property type="match status" value="1"/>
</dbReference>
<dbReference type="InterPro" id="IPR043128">
    <property type="entry name" value="Rev_trsase/Diguanyl_cyclase"/>
</dbReference>
<keyword evidence="10" id="KW-0902">Two-component regulatory system</keyword>
<protein>
    <submittedName>
        <fullName evidence="17">Diguanylate cyclase</fullName>
        <ecNumber evidence="17">2.7.7.65</ecNumber>
    </submittedName>
</protein>
<dbReference type="InterPro" id="IPR000700">
    <property type="entry name" value="PAS-assoc_C"/>
</dbReference>
<feature type="domain" description="GGDEF" evidence="16">
    <location>
        <begin position="517"/>
        <end position="652"/>
    </location>
</feature>
<evidence type="ECO:0000256" key="3">
    <source>
        <dbReference type="ARBA" id="ARBA00022553"/>
    </source>
</evidence>
<sequence>MLNRIHNKFGLRTLKGRIILFYIVFSLVLALFIFSPLLFIGKEQRLVDAENEINRVIHIQKMFISNWLEEHLVQLKTMAEISRKNIDDDIFMTNMIEEIKKNHAGFDTVAYANKQGIIEETTSNITNIDVSSQDYFKEAKKGNAYISDAFYGKISKNKIVTFSAPVLDEQNNFNGVLVGAVKLETINEVMGSYKDESAETYITDNDGKFITNSSKGNFGEKIHSAIYEKAILHEEPNDMYESNDGEIVLGNYVWVNDDRWLIIGEKNKENIYAPFKGIVKIFILGYVVLALLGLCMILFLSQHIQKSIDRVLKGTRKIGNGEWGHRIEEINSDAQEFKELSHNFNKMADLIEEQVISLMESEEKFRTIAEYSSDIISVHENNGKFTYISPAAKEILQYDPDELIGKTGVHLVHEADKEQILKWYRKLDTSGYAVITFRIKRNDGTYIWIESSAKKIFSNDARLNRMYMFSRNITDRKKVEQQLKDIAVKDSLTAVYNRRAFNEDYEKVWGEAIQHDRSISLMMIDVDFFKKFNDCYGHLAGDDCLIEIARTMERIAQEEHGKVYRYGGEEFVVLLQNKNVQDTLNIAENIRSAIEQLKITQQVSENKPYVTVSIGVNHCVPTSNLSYMKFLEQTDAALYQVKNNGGNNIFYE</sequence>
<dbReference type="InterPro" id="IPR003660">
    <property type="entry name" value="HAMP_dom"/>
</dbReference>
<evidence type="ECO:0000256" key="12">
    <source>
        <dbReference type="SAM" id="Phobius"/>
    </source>
</evidence>
<dbReference type="InterPro" id="IPR050469">
    <property type="entry name" value="Diguanylate_Cyclase"/>
</dbReference>
<dbReference type="GO" id="GO:0005524">
    <property type="term" value="F:ATP binding"/>
    <property type="evidence" value="ECO:0007669"/>
    <property type="project" value="UniProtKB-KW"/>
</dbReference>
<dbReference type="Pfam" id="PF00990">
    <property type="entry name" value="GGDEF"/>
    <property type="match status" value="1"/>
</dbReference>
<evidence type="ECO:0000259" key="14">
    <source>
        <dbReference type="PROSITE" id="PS50113"/>
    </source>
</evidence>
<reference evidence="17" key="1">
    <citation type="journal article" date="2021" name="PeerJ">
        <title>Extensive microbial diversity within the chicken gut microbiome revealed by metagenomics and culture.</title>
        <authorList>
            <person name="Gilroy R."/>
            <person name="Ravi A."/>
            <person name="Getino M."/>
            <person name="Pursley I."/>
            <person name="Horton D.L."/>
            <person name="Alikhan N.F."/>
            <person name="Baker D."/>
            <person name="Gharbi K."/>
            <person name="Hall N."/>
            <person name="Watson M."/>
            <person name="Adriaenssens E.M."/>
            <person name="Foster-Nyarko E."/>
            <person name="Jarju S."/>
            <person name="Secka A."/>
            <person name="Antonio M."/>
            <person name="Oren A."/>
            <person name="Chaudhuri R.R."/>
            <person name="La Ragione R."/>
            <person name="Hildebrand F."/>
            <person name="Pallen M.J."/>
        </authorList>
    </citation>
    <scope>NUCLEOTIDE SEQUENCE</scope>
    <source>
        <strain evidence="17">CHK169-2315</strain>
    </source>
</reference>
<reference evidence="17" key="2">
    <citation type="submission" date="2021-04" db="EMBL/GenBank/DDBJ databases">
        <authorList>
            <person name="Gilroy R."/>
        </authorList>
    </citation>
    <scope>NUCLEOTIDE SEQUENCE</scope>
    <source>
        <strain evidence="17">CHK169-2315</strain>
    </source>
</reference>
<dbReference type="SUPFAM" id="SSF55785">
    <property type="entry name" value="PYP-like sensor domain (PAS domain)"/>
    <property type="match status" value="1"/>
</dbReference>
<evidence type="ECO:0000256" key="10">
    <source>
        <dbReference type="ARBA" id="ARBA00023012"/>
    </source>
</evidence>
<evidence type="ECO:0000256" key="8">
    <source>
        <dbReference type="ARBA" id="ARBA00022840"/>
    </source>
</evidence>
<evidence type="ECO:0000256" key="7">
    <source>
        <dbReference type="ARBA" id="ARBA00022777"/>
    </source>
</evidence>
<dbReference type="Pfam" id="PF08447">
    <property type="entry name" value="PAS_3"/>
    <property type="match status" value="1"/>
</dbReference>
<dbReference type="PANTHER" id="PTHR45138">
    <property type="entry name" value="REGULATORY COMPONENTS OF SENSORY TRANSDUCTION SYSTEM"/>
    <property type="match status" value="1"/>
</dbReference>
<keyword evidence="3" id="KW-0597">Phosphoprotein</keyword>
<accession>A0A9D1TJ32</accession>
<dbReference type="Proteomes" id="UP000823937">
    <property type="component" value="Unassembled WGS sequence"/>
</dbReference>
<evidence type="ECO:0000259" key="16">
    <source>
        <dbReference type="PROSITE" id="PS50887"/>
    </source>
</evidence>